<feature type="region of interest" description="Disordered" evidence="5">
    <location>
        <begin position="944"/>
        <end position="1062"/>
    </location>
</feature>
<proteinExistence type="inferred from homology"/>
<feature type="compositionally biased region" description="Basic and acidic residues" evidence="5">
    <location>
        <begin position="641"/>
        <end position="655"/>
    </location>
</feature>
<dbReference type="KEGG" id="aplc:110989043"/>
<feature type="compositionally biased region" description="Polar residues" evidence="5">
    <location>
        <begin position="567"/>
        <end position="578"/>
    </location>
</feature>
<evidence type="ECO:0000256" key="1">
    <source>
        <dbReference type="ARBA" id="ARBA00022553"/>
    </source>
</evidence>
<dbReference type="PANTHER" id="PTHR23167:SF46">
    <property type="entry name" value="EPS15 HOMOLOGY DOMAIN CONTAINING PROTEIN-BINDING PROTEIN 1, ISOFORM F"/>
    <property type="match status" value="1"/>
</dbReference>
<feature type="compositionally biased region" description="Basic and acidic residues" evidence="5">
    <location>
        <begin position="837"/>
        <end position="847"/>
    </location>
</feature>
<name>A0A8B7ZUP5_ACAPL</name>
<feature type="compositionally biased region" description="Basic and acidic residues" evidence="5">
    <location>
        <begin position="397"/>
        <end position="461"/>
    </location>
</feature>
<feature type="compositionally biased region" description="Polar residues" evidence="5">
    <location>
        <begin position="731"/>
        <end position="750"/>
    </location>
</feature>
<feature type="compositionally biased region" description="Polar residues" evidence="5">
    <location>
        <begin position="616"/>
        <end position="640"/>
    </location>
</feature>
<dbReference type="InterPro" id="IPR022189">
    <property type="entry name" value="SMTN"/>
</dbReference>
<dbReference type="OrthoDB" id="21607at2759"/>
<evidence type="ECO:0000313" key="7">
    <source>
        <dbReference type="Proteomes" id="UP000694845"/>
    </source>
</evidence>
<feature type="compositionally biased region" description="Basic and acidic residues" evidence="5">
    <location>
        <begin position="579"/>
        <end position="589"/>
    </location>
</feature>
<feature type="compositionally biased region" description="Low complexity" evidence="5">
    <location>
        <begin position="751"/>
        <end position="763"/>
    </location>
</feature>
<organism evidence="7 8">
    <name type="scientific">Acanthaster planci</name>
    <name type="common">Crown-of-thorns starfish</name>
    <dbReference type="NCBI Taxonomy" id="133434"/>
    <lineage>
        <taxon>Eukaryota</taxon>
        <taxon>Metazoa</taxon>
        <taxon>Echinodermata</taxon>
        <taxon>Eleutherozoa</taxon>
        <taxon>Asterozoa</taxon>
        <taxon>Asteroidea</taxon>
        <taxon>Valvatacea</taxon>
        <taxon>Valvatida</taxon>
        <taxon>Acanthasteridae</taxon>
        <taxon>Acanthaster</taxon>
    </lineage>
</organism>
<dbReference type="Proteomes" id="UP000694845">
    <property type="component" value="Unplaced"/>
</dbReference>
<feature type="compositionally biased region" description="Polar residues" evidence="5">
    <location>
        <begin position="462"/>
        <end position="472"/>
    </location>
</feature>
<dbReference type="AlphaFoldDB" id="A0A8B7ZUP5"/>
<dbReference type="Pfam" id="PF12510">
    <property type="entry name" value="Smoothelin"/>
    <property type="match status" value="6"/>
</dbReference>
<feature type="compositionally biased region" description="Polar residues" evidence="5">
    <location>
        <begin position="357"/>
        <end position="366"/>
    </location>
</feature>
<gene>
    <name evidence="8" type="primary">LOC110989043</name>
</gene>
<keyword evidence="1" id="KW-0597">Phosphoprotein</keyword>
<feature type="coiled-coil region" evidence="4">
    <location>
        <begin position="161"/>
        <end position="188"/>
    </location>
</feature>
<feature type="compositionally biased region" description="Low complexity" evidence="5">
    <location>
        <begin position="663"/>
        <end position="687"/>
    </location>
</feature>
<evidence type="ECO:0000256" key="2">
    <source>
        <dbReference type="ARBA" id="ARBA00023054"/>
    </source>
</evidence>
<evidence type="ECO:0000256" key="4">
    <source>
        <dbReference type="SAM" id="Coils"/>
    </source>
</evidence>
<dbReference type="FunFam" id="1.10.418.10:FF:000009">
    <property type="entry name" value="smoothelin isoform X2"/>
    <property type="match status" value="1"/>
</dbReference>
<feature type="region of interest" description="Disordered" evidence="5">
    <location>
        <begin position="347"/>
        <end position="854"/>
    </location>
</feature>
<dbReference type="RefSeq" id="XP_022108817.1">
    <property type="nucleotide sequence ID" value="XM_022253125.1"/>
</dbReference>
<sequence length="1236" mass="137612">MTALIEVGEEGLRKMLEVSTDFTERRQIRAALRELQFGCIPGLLASHSSGNNKKYSFGRIELKMAGTAKGAELDRKLSQITDEDEMTKLLHATEDYEDRRKIRTALRDLKKKKIADQEAASAAARKNRMAEPKKVELNLEGIKDEAVLRQMLEETEDVEHKKQIRTAIKDLRQKARDAAEEVIAKEEEDYRKKMIIHADEDHIPALSVEPVIPTEQVVDFTTIDDISTLERMLANTEDFGERSQIRAHIKELREREELEVPDYPGARRLSEGLDADIWLTEKDRRRSSLIDRAALEELTLTPDVVENVAYDEIEDPAELEKLLENAVDIGEKRLIRAALNDLKKRLAGGNKDKKASESAQTSTTDVSFYKPEVRISPSDEEPKKTCLEAKGTLKVNDQSKKSDSSSDKTKSFQTKERLETSQKVDSNKTSERLYRADALEMKSEATLSKKSETERENKENESVPQSSMTSWVSGVYQKPEIRPSKSSTTAQHRPKEKNNNGISIKPASKLSVSADPGKTKRHTSYLSIPSKNDSTQKENEKNNKESALAARMSKFTTITDSTKAKTGDQSTSSTPSTSRLDKNGKEAKDASLLSLRLSKSSTPTSDTHKGKLFGSRTPSGSKLDSLKSKFSGTETPSQQEFKVKDRALRGTEGKVSEAASKFGGSCSGSSCATTPSHSPAGSAPSSPKRYVGTKALATSPVAQKPFEFGKIHNPALAPTPRSSKSTEKSSIKLQASQSVPSSKVATSKFETPTSSTSNTSVSTPHRSKDSKSTKVEVPLGKLFSLELHKSGDKTITVESSSKFQASLGTSHCTETPSADQVGLRSVLDKTNQPRRKSPTERREEAKLKMPPVDDIEDEEALEKMLEAASEFEERKKIRAKLREIRKKKREEMDKQISAQQKSLQDDILSYREESKAHRLKAFDKTVPIKKDTTTTVEKTPLNNNTIIVAPKTSSTTIEDKEGKSSTTKTTTVIEGPGSKTVTTTMHSKSEDKGTKSESMNQQTMSVKKEESGSGSSFSVKSSSISSSVSTSSSTGTPAAKKLTKFEAEMEEKKRQRELKRAEDEKNWKEYMAKKKQDDFDRKKREMEAAKKKKEALMNKFGGKADAESGGFGKGTGMQAVPNASTIKQKLLEWCQRCARGYPEVQINNFSSSWADGMAFCAIVHYHFPNAFDFDTLDKKNRRKNFDLAFESAEKHGDVMPLLETDDMIMMKNKPDWKCVFTYVQSLYRHLSKIKQP</sequence>
<dbReference type="CDD" id="cd21200">
    <property type="entry name" value="CH_SMTN-like"/>
    <property type="match status" value="1"/>
</dbReference>
<feature type="compositionally biased region" description="Basic and acidic residues" evidence="5">
    <location>
        <begin position="1043"/>
        <end position="1062"/>
    </location>
</feature>
<evidence type="ECO:0000256" key="3">
    <source>
        <dbReference type="ARBA" id="ARBA00061655"/>
    </source>
</evidence>
<evidence type="ECO:0000259" key="6">
    <source>
        <dbReference type="PROSITE" id="PS50021"/>
    </source>
</evidence>
<reference evidence="8" key="1">
    <citation type="submission" date="2025-08" db="UniProtKB">
        <authorList>
            <consortium name="RefSeq"/>
        </authorList>
    </citation>
    <scope>IDENTIFICATION</scope>
</reference>
<dbReference type="InterPro" id="IPR050540">
    <property type="entry name" value="F-actin_Monoox_Mical"/>
</dbReference>
<protein>
    <submittedName>
        <fullName evidence="8">Smoothelin-like isoform X1</fullName>
    </submittedName>
</protein>
<dbReference type="GeneID" id="110989043"/>
<keyword evidence="7" id="KW-1185">Reference proteome</keyword>
<dbReference type="SMART" id="SM00033">
    <property type="entry name" value="CH"/>
    <property type="match status" value="1"/>
</dbReference>
<keyword evidence="2 4" id="KW-0175">Coiled coil</keyword>
<dbReference type="Gene3D" id="1.10.418.10">
    <property type="entry name" value="Calponin-like domain"/>
    <property type="match status" value="1"/>
</dbReference>
<feature type="compositionally biased region" description="Basic and acidic residues" evidence="5">
    <location>
        <begin position="534"/>
        <end position="544"/>
    </location>
</feature>
<accession>A0A8B7ZUP5</accession>
<dbReference type="InterPro" id="IPR036872">
    <property type="entry name" value="CH_dom_sf"/>
</dbReference>
<feature type="domain" description="Calponin-homology (CH)" evidence="6">
    <location>
        <begin position="1124"/>
        <end position="1231"/>
    </location>
</feature>
<feature type="compositionally biased region" description="Low complexity" evidence="5">
    <location>
        <begin position="591"/>
        <end position="601"/>
    </location>
</feature>
<evidence type="ECO:0000256" key="5">
    <source>
        <dbReference type="SAM" id="MobiDB-lite"/>
    </source>
</evidence>
<dbReference type="Pfam" id="PF00307">
    <property type="entry name" value="CH"/>
    <property type="match status" value="1"/>
</dbReference>
<feature type="compositionally biased region" description="Polar residues" evidence="5">
    <location>
        <begin position="796"/>
        <end position="818"/>
    </location>
</feature>
<feature type="compositionally biased region" description="Polar residues" evidence="5">
    <location>
        <begin position="524"/>
        <end position="533"/>
    </location>
</feature>
<dbReference type="PANTHER" id="PTHR23167">
    <property type="entry name" value="CALPONIN HOMOLOGY DOMAIN-CONTAINING PROTEIN DDB_G0272472-RELATED"/>
    <property type="match status" value="1"/>
</dbReference>
<dbReference type="SUPFAM" id="SSF47576">
    <property type="entry name" value="Calponin-homology domain, CH-domain"/>
    <property type="match status" value="1"/>
</dbReference>
<feature type="compositionally biased region" description="Polar residues" evidence="5">
    <location>
        <begin position="944"/>
        <end position="956"/>
    </location>
</feature>
<dbReference type="PROSITE" id="PS50021">
    <property type="entry name" value="CH"/>
    <property type="match status" value="1"/>
</dbReference>
<comment type="similarity">
    <text evidence="3">Belongs to the smoothelin family.</text>
</comment>
<evidence type="ECO:0000313" key="8">
    <source>
        <dbReference type="RefSeq" id="XP_022108817.1"/>
    </source>
</evidence>
<feature type="compositionally biased region" description="Low complexity" evidence="5">
    <location>
        <begin position="1012"/>
        <end position="1036"/>
    </location>
</feature>
<dbReference type="InterPro" id="IPR001715">
    <property type="entry name" value="CH_dom"/>
</dbReference>